<evidence type="ECO:0000256" key="2">
    <source>
        <dbReference type="SAM" id="MobiDB-lite"/>
    </source>
</evidence>
<dbReference type="InterPro" id="IPR006222">
    <property type="entry name" value="GCVT_N"/>
</dbReference>
<gene>
    <name evidence="4" type="ORF">CRH09_03830</name>
</gene>
<keyword evidence="1" id="KW-0809">Transit peptide</keyword>
<feature type="domain" description="GCVT N-terminal" evidence="3">
    <location>
        <begin position="92"/>
        <end position="297"/>
    </location>
</feature>
<evidence type="ECO:0000313" key="5">
    <source>
        <dbReference type="Proteomes" id="UP000221961"/>
    </source>
</evidence>
<name>A0A291RDT1_9NOCA</name>
<dbReference type="KEGG" id="ntp:CRH09_03830"/>
<dbReference type="GO" id="GO:0016226">
    <property type="term" value="P:iron-sulfur cluster assembly"/>
    <property type="evidence" value="ECO:0007669"/>
    <property type="project" value="TreeGrafter"/>
</dbReference>
<dbReference type="PANTHER" id="PTHR22602:SF0">
    <property type="entry name" value="TRANSFERASE CAF17, MITOCHONDRIAL-RELATED"/>
    <property type="match status" value="1"/>
</dbReference>
<protein>
    <submittedName>
        <fullName evidence="4">Folate-binding protein YgfZ</fullName>
    </submittedName>
</protein>
<dbReference type="InterPro" id="IPR045179">
    <property type="entry name" value="YgfZ/GcvT"/>
</dbReference>
<proteinExistence type="predicted"/>
<sequence length="424" mass="45520">MRGSLGESAVLGGGTGLEVQNPRLRPTFRFVSIPAGPADGDGKLPEKRGLYSGYVSVVSTPSPLLTAPGAVPGLPEGPDAAVAWHYGDPFGEQRAAAQRVAVIDRSHRFVFTITGAERLTWLHTVSSQHVAALGDRRSAENLDLDLNGRVLHHFVLSDLDGTLWVDTEGERGPDLLGFLQKMVFWADAKPEPADYAVLSLLGPRVRELTGALGVEELPAVYEVVPLPDGGFLRRMPWPTEDSYDLLIPRAELSRWWSRLTEAGAEPAGLWAFEALRVAAVRPRLGVDTDERTIPHEARWIGGIAEHGAVHLDKGCYRGQETVARVHNLGKPPRHLVLLHLDGSADGRPVTGDPVTAGGRAVGRLGTIVDHYELGPIALALIKRTIPADTALAAGPMAAAIDPESMPADDEPQAGRVAVDRLRGR</sequence>
<feature type="region of interest" description="Disordered" evidence="2">
    <location>
        <begin position="401"/>
        <end position="424"/>
    </location>
</feature>
<dbReference type="InterPro" id="IPR027266">
    <property type="entry name" value="TrmE/GcvT-like"/>
</dbReference>
<dbReference type="NCBIfam" id="TIGR03317">
    <property type="entry name" value="ygfZ_signature"/>
    <property type="match status" value="1"/>
</dbReference>
<organism evidence="4 5">
    <name type="scientific">Nocardia terpenica</name>
    <dbReference type="NCBI Taxonomy" id="455432"/>
    <lineage>
        <taxon>Bacteria</taxon>
        <taxon>Bacillati</taxon>
        <taxon>Actinomycetota</taxon>
        <taxon>Actinomycetes</taxon>
        <taxon>Mycobacteriales</taxon>
        <taxon>Nocardiaceae</taxon>
        <taxon>Nocardia</taxon>
    </lineage>
</organism>
<dbReference type="Proteomes" id="UP000221961">
    <property type="component" value="Chromosome"/>
</dbReference>
<evidence type="ECO:0000259" key="3">
    <source>
        <dbReference type="Pfam" id="PF01571"/>
    </source>
</evidence>
<dbReference type="EMBL" id="CP023778">
    <property type="protein sequence ID" value="ATL65468.1"/>
    <property type="molecule type" value="Genomic_DNA"/>
</dbReference>
<dbReference type="Pfam" id="PF01571">
    <property type="entry name" value="GCV_T"/>
    <property type="match status" value="1"/>
</dbReference>
<dbReference type="PANTHER" id="PTHR22602">
    <property type="entry name" value="TRANSFERASE CAF17, MITOCHONDRIAL-RELATED"/>
    <property type="match status" value="1"/>
</dbReference>
<dbReference type="Gene3D" id="3.30.1360.120">
    <property type="entry name" value="Probable tRNA modification gtpase trme, domain 1"/>
    <property type="match status" value="1"/>
</dbReference>
<dbReference type="InterPro" id="IPR017703">
    <property type="entry name" value="YgfZ/GCV_T_CS"/>
</dbReference>
<evidence type="ECO:0000256" key="1">
    <source>
        <dbReference type="ARBA" id="ARBA00022946"/>
    </source>
</evidence>
<dbReference type="AlphaFoldDB" id="A0A291RDT1"/>
<evidence type="ECO:0000313" key="4">
    <source>
        <dbReference type="EMBL" id="ATL65468.1"/>
    </source>
</evidence>
<accession>A0A291RDT1</accession>
<reference evidence="4 5" key="1">
    <citation type="submission" date="2017-10" db="EMBL/GenBank/DDBJ databases">
        <title>Comparative genomics between pathogenic Norcardia.</title>
        <authorList>
            <person name="Zeng L."/>
        </authorList>
    </citation>
    <scope>NUCLEOTIDE SEQUENCE [LARGE SCALE GENOMIC DNA]</scope>
    <source>
        <strain evidence="4 5">NC_YFY_NT001</strain>
    </source>
</reference>
<dbReference type="SUPFAM" id="SSF103025">
    <property type="entry name" value="Folate-binding domain"/>
    <property type="match status" value="1"/>
</dbReference>